<comment type="caution">
    <text evidence="1">The sequence shown here is derived from an EMBL/GenBank/DDBJ whole genome shotgun (WGS) entry which is preliminary data.</text>
</comment>
<reference evidence="1" key="1">
    <citation type="journal article" date="2019" name="Sci. Rep.">
        <title>Draft genome of Tanacetum cinerariifolium, the natural source of mosquito coil.</title>
        <authorList>
            <person name="Yamashiro T."/>
            <person name="Shiraishi A."/>
            <person name="Satake H."/>
            <person name="Nakayama K."/>
        </authorList>
    </citation>
    <scope>NUCLEOTIDE SEQUENCE</scope>
</reference>
<dbReference type="AlphaFoldDB" id="A0A699TUU5"/>
<protein>
    <submittedName>
        <fullName evidence="1">Uncharacterized protein</fullName>
    </submittedName>
</protein>
<feature type="non-terminal residue" evidence="1">
    <location>
        <position position="1"/>
    </location>
</feature>
<accession>A0A699TUU5</accession>
<sequence length="100" mass="10569">VQLEVNRADNPVAELLVYQRFQGGAVDLNHLVEAVDGRISGHTGQAAAQRDDLKAGHRIGVQFEFVANHFCCAGGQRMLAEQGCGDVGEAKAGAVSQILP</sequence>
<evidence type="ECO:0000313" key="1">
    <source>
        <dbReference type="EMBL" id="GFD11554.1"/>
    </source>
</evidence>
<gene>
    <name evidence="1" type="ORF">Tci_883523</name>
</gene>
<dbReference type="EMBL" id="BKCJ011259771">
    <property type="protein sequence ID" value="GFD11554.1"/>
    <property type="molecule type" value="Genomic_DNA"/>
</dbReference>
<proteinExistence type="predicted"/>
<organism evidence="1">
    <name type="scientific">Tanacetum cinerariifolium</name>
    <name type="common">Dalmatian daisy</name>
    <name type="synonym">Chrysanthemum cinerariifolium</name>
    <dbReference type="NCBI Taxonomy" id="118510"/>
    <lineage>
        <taxon>Eukaryota</taxon>
        <taxon>Viridiplantae</taxon>
        <taxon>Streptophyta</taxon>
        <taxon>Embryophyta</taxon>
        <taxon>Tracheophyta</taxon>
        <taxon>Spermatophyta</taxon>
        <taxon>Magnoliopsida</taxon>
        <taxon>eudicotyledons</taxon>
        <taxon>Gunneridae</taxon>
        <taxon>Pentapetalae</taxon>
        <taxon>asterids</taxon>
        <taxon>campanulids</taxon>
        <taxon>Asterales</taxon>
        <taxon>Asteraceae</taxon>
        <taxon>Asteroideae</taxon>
        <taxon>Anthemideae</taxon>
        <taxon>Anthemidinae</taxon>
        <taxon>Tanacetum</taxon>
    </lineage>
</organism>
<name>A0A699TUU5_TANCI</name>